<feature type="region of interest" description="Disordered" evidence="1">
    <location>
        <begin position="84"/>
        <end position="104"/>
    </location>
</feature>
<reference evidence="3 4" key="1">
    <citation type="submission" date="2016-12" db="EMBL/GenBank/DDBJ databases">
        <title>Diversity of luminous bacteria.</title>
        <authorList>
            <person name="Yoshizawa S."/>
            <person name="Kogure K."/>
        </authorList>
    </citation>
    <scope>NUCLEOTIDE SEQUENCE [LARGE SCALE GENOMIC DNA]</scope>
    <source>
        <strain evidence="3 4">SA4-48</strain>
    </source>
</reference>
<dbReference type="EMBL" id="MSCH01000003">
    <property type="protein sequence ID" value="PQJ53869.1"/>
    <property type="molecule type" value="Genomic_DNA"/>
</dbReference>
<dbReference type="InterPro" id="IPR007730">
    <property type="entry name" value="SPOR-like_dom"/>
</dbReference>
<evidence type="ECO:0000313" key="3">
    <source>
        <dbReference type="EMBL" id="PQJ53869.1"/>
    </source>
</evidence>
<dbReference type="GO" id="GO:0032506">
    <property type="term" value="P:cytokinetic process"/>
    <property type="evidence" value="ECO:0007669"/>
    <property type="project" value="TreeGrafter"/>
</dbReference>
<dbReference type="InterPro" id="IPR052521">
    <property type="entry name" value="Cell_div_SPOR-domain"/>
</dbReference>
<proteinExistence type="predicted"/>
<dbReference type="PANTHER" id="PTHR38687:SF1">
    <property type="entry name" value="CELL DIVISION PROTEIN DEDD"/>
    <property type="match status" value="1"/>
</dbReference>
<dbReference type="Pfam" id="PF05036">
    <property type="entry name" value="SPOR"/>
    <property type="match status" value="1"/>
</dbReference>
<dbReference type="GO" id="GO:0042834">
    <property type="term" value="F:peptidoglycan binding"/>
    <property type="evidence" value="ECO:0007669"/>
    <property type="project" value="InterPro"/>
</dbReference>
<dbReference type="PANTHER" id="PTHR38687">
    <property type="entry name" value="CELL DIVISION PROTEIN DEDD-RELATED"/>
    <property type="match status" value="1"/>
</dbReference>
<name>A0A2S7UVS6_9GAMM</name>
<sequence length="215" mass="23653">MTNLIKQRVVGLLLVLIAGIVFLPDLLDGEKEQTKEEFKKIPIRPQVDESPIVSDFPTDEVLNAIKKAPQVIEVKADDDETAQTVAESKPAKSEPVKVKPAKSKASASNTKTVLTKIAPEKPIVEVKPVQADFKKAAWVLQLGSFKHKGNVDALEKRLKKAGFKVFIRPIETKSGILSKVFVGPELDRKNLEKAQVTLKELTGLNGKITKFVPIN</sequence>
<evidence type="ECO:0000259" key="2">
    <source>
        <dbReference type="PROSITE" id="PS51724"/>
    </source>
</evidence>
<dbReference type="GO" id="GO:0032153">
    <property type="term" value="C:cell division site"/>
    <property type="evidence" value="ECO:0007669"/>
    <property type="project" value="TreeGrafter"/>
</dbReference>
<dbReference type="Proteomes" id="UP000239007">
    <property type="component" value="Unassembled WGS sequence"/>
</dbReference>
<gene>
    <name evidence="3" type="ORF">BTO11_09445</name>
</gene>
<dbReference type="AlphaFoldDB" id="A0A2S7UVS6"/>
<accession>A0A2S7UVS6</accession>
<keyword evidence="4" id="KW-1185">Reference proteome</keyword>
<feature type="domain" description="SPOR" evidence="2">
    <location>
        <begin position="132"/>
        <end position="211"/>
    </location>
</feature>
<dbReference type="InterPro" id="IPR036680">
    <property type="entry name" value="SPOR-like_sf"/>
</dbReference>
<organism evidence="3 4">
    <name type="scientific">Psychrosphaera saromensis</name>
    <dbReference type="NCBI Taxonomy" id="716813"/>
    <lineage>
        <taxon>Bacteria</taxon>
        <taxon>Pseudomonadati</taxon>
        <taxon>Pseudomonadota</taxon>
        <taxon>Gammaproteobacteria</taxon>
        <taxon>Alteromonadales</taxon>
        <taxon>Pseudoalteromonadaceae</taxon>
        <taxon>Psychrosphaera</taxon>
    </lineage>
</organism>
<dbReference type="OrthoDB" id="7069135at2"/>
<dbReference type="SUPFAM" id="SSF110997">
    <property type="entry name" value="Sporulation related repeat"/>
    <property type="match status" value="1"/>
</dbReference>
<dbReference type="Gene3D" id="3.30.70.1070">
    <property type="entry name" value="Sporulation related repeat"/>
    <property type="match status" value="1"/>
</dbReference>
<evidence type="ECO:0000256" key="1">
    <source>
        <dbReference type="SAM" id="MobiDB-lite"/>
    </source>
</evidence>
<evidence type="ECO:0000313" key="4">
    <source>
        <dbReference type="Proteomes" id="UP000239007"/>
    </source>
</evidence>
<protein>
    <recommendedName>
        <fullName evidence="2">SPOR domain-containing protein</fullName>
    </recommendedName>
</protein>
<dbReference type="PROSITE" id="PS51724">
    <property type="entry name" value="SPOR"/>
    <property type="match status" value="1"/>
</dbReference>
<comment type="caution">
    <text evidence="3">The sequence shown here is derived from an EMBL/GenBank/DDBJ whole genome shotgun (WGS) entry which is preliminary data.</text>
</comment>
<dbReference type="GO" id="GO:0030428">
    <property type="term" value="C:cell septum"/>
    <property type="evidence" value="ECO:0007669"/>
    <property type="project" value="TreeGrafter"/>
</dbReference>
<dbReference type="RefSeq" id="WP_105052369.1">
    <property type="nucleotide sequence ID" value="NZ_BMYG01000002.1"/>
</dbReference>